<accession>A0A2A6BGU0</accession>
<evidence type="ECO:0000313" key="1">
    <source>
        <dbReference type="EnsemblMetazoa" id="PPA26724.1"/>
    </source>
</evidence>
<dbReference type="AlphaFoldDB" id="A0A2A6BGU0"/>
<proteinExistence type="predicted"/>
<sequence>MRLLIVVIGLWIGVQCQKIPPNPYYDKLYDDYLNKMKQYEADLRMRKEINLAKNWRKTGEEHGWLTDAKGTGEERMDTPNDPFGKLPADKIQAVKSSVKSDEVCRKFAPSVHLHCRGSRTDKHAMRCFSYFRDCASVIPKDDPLTALAELYATLPKPAGSTDMAVVASQPSEGFIPVATSPPSLLSMSSTASPPQLDPPRVMTTAEKGRLDMACRRVMPTATRFCHGKFTHRKARSSCETYLSNCAHLIPKSNPLYNLSQEAVRLQIVPPPVPTDTAAAAVDEWEKTDSAASTSSSSDPFANALLPSSVAASQPAASAASQSTHAAAQSASTLTAEHIQEMERDARVAKADLPEESLAVLRKTCDRFLPTVRKHCIGDFRTSKYGRRCKAFYQDCQQFMPQADPLYEIAHSFDSGVGLNLGSWAVAGIPYYPINEEGAIGGAYNLNIPFGSWGGGYSEHIGVRDYWAQYQEIGANWYDGKYGYKSGWSVPLVQSLGIEGETHAAVSVPIKPGDLGKPIGVDVGGGVGPYYQQNQHVGVDWMDGQVNSNFGVGVPIAGVGVNTGVGVAFPGAGTTSADTPDDRATPLEIDPRYGERRAVEQKKDARDVTITITSRELTAKIKDHLSFNCSQFAM</sequence>
<reference evidence="2" key="1">
    <citation type="journal article" date="2008" name="Nat. Genet.">
        <title>The Pristionchus pacificus genome provides a unique perspective on nematode lifestyle and parasitism.</title>
        <authorList>
            <person name="Dieterich C."/>
            <person name="Clifton S.W."/>
            <person name="Schuster L.N."/>
            <person name="Chinwalla A."/>
            <person name="Delehaunty K."/>
            <person name="Dinkelacker I."/>
            <person name="Fulton L."/>
            <person name="Fulton R."/>
            <person name="Godfrey J."/>
            <person name="Minx P."/>
            <person name="Mitreva M."/>
            <person name="Roeseler W."/>
            <person name="Tian H."/>
            <person name="Witte H."/>
            <person name="Yang S.P."/>
            <person name="Wilson R.K."/>
            <person name="Sommer R.J."/>
        </authorList>
    </citation>
    <scope>NUCLEOTIDE SEQUENCE [LARGE SCALE GENOMIC DNA]</scope>
    <source>
        <strain evidence="2">PS312</strain>
    </source>
</reference>
<evidence type="ECO:0000313" key="2">
    <source>
        <dbReference type="Proteomes" id="UP000005239"/>
    </source>
</evidence>
<protein>
    <submittedName>
        <fullName evidence="1">Uncharacterized protein</fullName>
    </submittedName>
</protein>
<organism evidence="1 2">
    <name type="scientific">Pristionchus pacificus</name>
    <name type="common">Parasitic nematode worm</name>
    <dbReference type="NCBI Taxonomy" id="54126"/>
    <lineage>
        <taxon>Eukaryota</taxon>
        <taxon>Metazoa</taxon>
        <taxon>Ecdysozoa</taxon>
        <taxon>Nematoda</taxon>
        <taxon>Chromadorea</taxon>
        <taxon>Rhabditida</taxon>
        <taxon>Rhabditina</taxon>
        <taxon>Diplogasteromorpha</taxon>
        <taxon>Diplogasteroidea</taxon>
        <taxon>Neodiplogasteridae</taxon>
        <taxon>Pristionchus</taxon>
    </lineage>
</organism>
<dbReference type="EnsemblMetazoa" id="PPA26724.1">
    <property type="protein sequence ID" value="PPA26724.1"/>
    <property type="gene ID" value="WBGene00116278"/>
</dbReference>
<dbReference type="Proteomes" id="UP000005239">
    <property type="component" value="Unassembled WGS sequence"/>
</dbReference>
<accession>A0A8R1YGT1</accession>
<reference evidence="1" key="2">
    <citation type="submission" date="2022-06" db="UniProtKB">
        <authorList>
            <consortium name="EnsemblMetazoa"/>
        </authorList>
    </citation>
    <scope>IDENTIFICATION</scope>
    <source>
        <strain evidence="1">PS312</strain>
    </source>
</reference>
<dbReference type="PANTHER" id="PTHR36937:SF4">
    <property type="entry name" value="SECRETED PROTEIN"/>
    <property type="match status" value="1"/>
</dbReference>
<keyword evidence="2" id="KW-1185">Reference proteome</keyword>
<gene>
    <name evidence="1" type="primary">WBGene00116278</name>
</gene>
<name>A0A2A6BGU0_PRIPA</name>
<dbReference type="PANTHER" id="PTHR36937">
    <property type="entry name" value="PROTEIN CBG20935-RELATED"/>
    <property type="match status" value="1"/>
</dbReference>